<protein>
    <submittedName>
        <fullName evidence="2">Uncharacterized protein</fullName>
    </submittedName>
</protein>
<keyword evidence="1" id="KW-0175">Coiled coil</keyword>
<feature type="coiled-coil region" evidence="1">
    <location>
        <begin position="1"/>
        <end position="49"/>
    </location>
</feature>
<dbReference type="InterPro" id="IPR031887">
    <property type="entry name" value="SDCCAG8"/>
</dbReference>
<dbReference type="AlphaFoldDB" id="A0A5C6PHG8"/>
<name>A0A5C6PHG8_9TELE</name>
<sequence>MERAKQEVERLGSELVGCRQQLEAVQKDVSQWQAKAMSLAEQLASAQHQLHLTR</sequence>
<keyword evidence="3" id="KW-1185">Reference proteome</keyword>
<proteinExistence type="predicted"/>
<accession>A0A5C6PHG8</accession>
<dbReference type="GO" id="GO:0005813">
    <property type="term" value="C:centrosome"/>
    <property type="evidence" value="ECO:0007669"/>
    <property type="project" value="InterPro"/>
</dbReference>
<evidence type="ECO:0000313" key="3">
    <source>
        <dbReference type="Proteomes" id="UP000324091"/>
    </source>
</evidence>
<dbReference type="Pfam" id="PF15964">
    <property type="entry name" value="CCCAP"/>
    <property type="match status" value="1"/>
</dbReference>
<dbReference type="GO" id="GO:0007098">
    <property type="term" value="P:centrosome cycle"/>
    <property type="evidence" value="ECO:0007669"/>
    <property type="project" value="InterPro"/>
</dbReference>
<dbReference type="EMBL" id="RHFK02000003">
    <property type="protein sequence ID" value="TWW78321.1"/>
    <property type="molecule type" value="Genomic_DNA"/>
</dbReference>
<reference evidence="2 3" key="1">
    <citation type="submission" date="2019-04" db="EMBL/GenBank/DDBJ databases">
        <title>Chromosome genome assembly for Takifugu flavidus.</title>
        <authorList>
            <person name="Xiao S."/>
        </authorList>
    </citation>
    <scope>NUCLEOTIDE SEQUENCE [LARGE SCALE GENOMIC DNA]</scope>
    <source>
        <strain evidence="2">HTHZ2018</strain>
        <tissue evidence="2">Muscle</tissue>
    </source>
</reference>
<evidence type="ECO:0000313" key="2">
    <source>
        <dbReference type="EMBL" id="TWW78321.1"/>
    </source>
</evidence>
<organism evidence="2 3">
    <name type="scientific">Takifugu flavidus</name>
    <name type="common">sansaifugu</name>
    <dbReference type="NCBI Taxonomy" id="433684"/>
    <lineage>
        <taxon>Eukaryota</taxon>
        <taxon>Metazoa</taxon>
        <taxon>Chordata</taxon>
        <taxon>Craniata</taxon>
        <taxon>Vertebrata</taxon>
        <taxon>Euteleostomi</taxon>
        <taxon>Actinopterygii</taxon>
        <taxon>Neopterygii</taxon>
        <taxon>Teleostei</taxon>
        <taxon>Neoteleostei</taxon>
        <taxon>Acanthomorphata</taxon>
        <taxon>Eupercaria</taxon>
        <taxon>Tetraodontiformes</taxon>
        <taxon>Tetradontoidea</taxon>
        <taxon>Tetraodontidae</taxon>
        <taxon>Takifugu</taxon>
    </lineage>
</organism>
<dbReference type="Proteomes" id="UP000324091">
    <property type="component" value="Chromosome 11"/>
</dbReference>
<comment type="caution">
    <text evidence="2">The sequence shown here is derived from an EMBL/GenBank/DDBJ whole genome shotgun (WGS) entry which is preliminary data.</text>
</comment>
<evidence type="ECO:0000256" key="1">
    <source>
        <dbReference type="SAM" id="Coils"/>
    </source>
</evidence>
<gene>
    <name evidence="2" type="ORF">D4764_11G0004420</name>
</gene>